<proteinExistence type="predicted"/>
<keyword evidence="1" id="KW-0472">Membrane</keyword>
<name>A0A0S4V4A8_RALSL</name>
<dbReference type="AlphaFoldDB" id="A0A0S4V4A8"/>
<protein>
    <submittedName>
        <fullName evidence="2">Uncharacterized protein</fullName>
    </submittedName>
</protein>
<dbReference type="EMBL" id="LN899824">
    <property type="protein sequence ID" value="CUV28949.1"/>
    <property type="molecule type" value="Genomic_DNA"/>
</dbReference>
<sequence>MGEGNGTNKRAQAMQVYGFNHPLKKQLEDAIGLQQDMERAQSCLQLLIGPPPMLGGAGLFVTALYTQALVSYVRCFAKGRRGFLNRDIFGGRPDLATRHEKAKGTRDRHIAHSVDEHEHVNVLVAAEHEHAAAVGLGVRSWFFTSDDVEGLSELLELVQYVLQHLNEKVECLGNELAELIVGPGTTWRSANESFVEAVSYVDPVYGPTKPASG</sequence>
<evidence type="ECO:0000313" key="2">
    <source>
        <dbReference type="EMBL" id="CUV28949.1"/>
    </source>
</evidence>
<keyword evidence="1" id="KW-0812">Transmembrane</keyword>
<feature type="transmembrane region" description="Helical" evidence="1">
    <location>
        <begin position="54"/>
        <end position="77"/>
    </location>
</feature>
<accession>A0A0S4V4A8</accession>
<organism evidence="2">
    <name type="scientific">Ralstonia solanacearum</name>
    <name type="common">Pseudomonas solanacearum</name>
    <dbReference type="NCBI Taxonomy" id="305"/>
    <lineage>
        <taxon>Bacteria</taxon>
        <taxon>Pseudomonadati</taxon>
        <taxon>Pseudomonadota</taxon>
        <taxon>Betaproteobacteria</taxon>
        <taxon>Burkholderiales</taxon>
        <taxon>Burkholderiaceae</taxon>
        <taxon>Ralstonia</taxon>
        <taxon>Ralstonia solanacearum species complex</taxon>
    </lineage>
</organism>
<reference evidence="2" key="1">
    <citation type="submission" date="2015-10" db="EMBL/GenBank/DDBJ databases">
        <authorList>
            <person name="Gilbert D.G."/>
        </authorList>
    </citation>
    <scope>NUCLEOTIDE SEQUENCE</scope>
    <source>
        <strain evidence="2">Phyl III-seqv23</strain>
    </source>
</reference>
<keyword evidence="1" id="KW-1133">Transmembrane helix</keyword>
<gene>
    <name evidence="2" type="ORF">RUN1985_v1_290099</name>
</gene>
<evidence type="ECO:0000256" key="1">
    <source>
        <dbReference type="SAM" id="Phobius"/>
    </source>
</evidence>